<keyword evidence="9" id="KW-1185">Reference proteome</keyword>
<organism evidence="8 9">
    <name type="scientific">Mesorhizobium plurifarium</name>
    <dbReference type="NCBI Taxonomy" id="69974"/>
    <lineage>
        <taxon>Bacteria</taxon>
        <taxon>Pseudomonadati</taxon>
        <taxon>Pseudomonadota</taxon>
        <taxon>Alphaproteobacteria</taxon>
        <taxon>Hyphomicrobiales</taxon>
        <taxon>Phyllobacteriaceae</taxon>
        <taxon>Mesorhizobium</taxon>
    </lineage>
</organism>
<feature type="transmembrane region" description="Helical" evidence="7">
    <location>
        <begin position="172"/>
        <end position="193"/>
    </location>
</feature>
<sequence>MGNTGVIDQFLATFTRYIDSGFGLLGGEVAFVATTLIVIDVTLAALFWSWGADDDILARLVKKTLFVGVFAYLISNWNGLARIVFESFSGLGLKASGTGFSAQDLLHPGKVAQTGLDAGRPLLEAISGLMGYISFFENFIQIACLLFAWALVLLAFFILAVQLFVTLIEFKLATLAGFVLIPFGLFGKTAFMAERVLGNVISSGIKVLVLAVVIGIGSTLFGEFTQGFGGENPTIDQAMAIVLAALSLLGLGIFGPGIANGLVAGGPQLGAGAAAGTGLAAGGIAVAGYGAASLATRGGTAASAGVASAARGATSLAGGGSAAYRLGAAGQPGVAGIASGLGGIARAGASAAASPLRRAAANTVQSLSASFATGSRSAAEITGGSSTMGTLGGVTASTADASGAGKPSGAQREPEWTRRLHRSQRLAHGVQTAAHAVRAGDSHGGGASISLSEGK</sequence>
<dbReference type="Proteomes" id="UP000045285">
    <property type="component" value="Unassembled WGS sequence"/>
</dbReference>
<evidence type="ECO:0000256" key="5">
    <source>
        <dbReference type="ARBA" id="ARBA00023136"/>
    </source>
</evidence>
<evidence type="ECO:0000256" key="7">
    <source>
        <dbReference type="SAM" id="Phobius"/>
    </source>
</evidence>
<keyword evidence="4 7" id="KW-1133">Transmembrane helix</keyword>
<evidence type="ECO:0000313" key="8">
    <source>
        <dbReference type="EMBL" id="CDX11978.1"/>
    </source>
</evidence>
<name>A0A090EXZ6_MESPL</name>
<dbReference type="Pfam" id="PF04610">
    <property type="entry name" value="TrbL"/>
    <property type="match status" value="1"/>
</dbReference>
<feature type="transmembrane region" description="Helical" evidence="7">
    <location>
        <begin position="139"/>
        <end position="165"/>
    </location>
</feature>
<comment type="similarity">
    <text evidence="2">Belongs to the TrbL/VirB6 family.</text>
</comment>
<feature type="region of interest" description="Disordered" evidence="6">
    <location>
        <begin position="396"/>
        <end position="415"/>
    </location>
</feature>
<comment type="subcellular location">
    <subcellularLocation>
        <location evidence="1">Membrane</location>
        <topology evidence="1">Multi-pass membrane protein</topology>
    </subcellularLocation>
</comment>
<dbReference type="GO" id="GO:0016020">
    <property type="term" value="C:membrane"/>
    <property type="evidence" value="ECO:0007669"/>
    <property type="project" value="UniProtKB-SubCell"/>
</dbReference>
<keyword evidence="5 7" id="KW-0472">Membrane</keyword>
<evidence type="ECO:0000256" key="4">
    <source>
        <dbReference type="ARBA" id="ARBA00022989"/>
    </source>
</evidence>
<dbReference type="NCBIfam" id="TIGR02783">
    <property type="entry name" value="TrbL_P"/>
    <property type="match status" value="1"/>
</dbReference>
<evidence type="ECO:0000256" key="1">
    <source>
        <dbReference type="ARBA" id="ARBA00004141"/>
    </source>
</evidence>
<dbReference type="InterPro" id="IPR014150">
    <property type="entry name" value="Conjugal_tfr_TrbL"/>
</dbReference>
<evidence type="ECO:0000256" key="6">
    <source>
        <dbReference type="SAM" id="MobiDB-lite"/>
    </source>
</evidence>
<feature type="transmembrane region" description="Helical" evidence="7">
    <location>
        <begin position="29"/>
        <end position="52"/>
    </location>
</feature>
<evidence type="ECO:0000256" key="3">
    <source>
        <dbReference type="ARBA" id="ARBA00022692"/>
    </source>
</evidence>
<feature type="transmembrane region" description="Helical" evidence="7">
    <location>
        <begin position="271"/>
        <end position="292"/>
    </location>
</feature>
<feature type="transmembrane region" description="Helical" evidence="7">
    <location>
        <begin position="64"/>
        <end position="85"/>
    </location>
</feature>
<keyword evidence="3 7" id="KW-0812">Transmembrane</keyword>
<feature type="transmembrane region" description="Helical" evidence="7">
    <location>
        <begin position="238"/>
        <end position="259"/>
    </location>
</feature>
<dbReference type="GO" id="GO:0030255">
    <property type="term" value="P:protein secretion by the type IV secretion system"/>
    <property type="evidence" value="ECO:0007669"/>
    <property type="project" value="InterPro"/>
</dbReference>
<dbReference type="AlphaFoldDB" id="A0A090EXZ6"/>
<reference evidence="9" key="1">
    <citation type="submission" date="2014-08" db="EMBL/GenBank/DDBJ databases">
        <authorList>
            <person name="Moulin L."/>
        </authorList>
    </citation>
    <scope>NUCLEOTIDE SEQUENCE [LARGE SCALE GENOMIC DNA]</scope>
</reference>
<protein>
    <submittedName>
        <fullName evidence="8">Putative conjugal transfer protein trbL</fullName>
    </submittedName>
</protein>
<dbReference type="InterPro" id="IPR007688">
    <property type="entry name" value="Conjugal_tfr_TrbL/VirB6"/>
</dbReference>
<evidence type="ECO:0000313" key="9">
    <source>
        <dbReference type="Proteomes" id="UP000045285"/>
    </source>
</evidence>
<evidence type="ECO:0000256" key="2">
    <source>
        <dbReference type="ARBA" id="ARBA00007802"/>
    </source>
</evidence>
<proteinExistence type="inferred from homology"/>
<feature type="transmembrane region" description="Helical" evidence="7">
    <location>
        <begin position="205"/>
        <end position="226"/>
    </location>
</feature>
<accession>A0A090EXZ6</accession>
<gene>
    <name evidence="8" type="ORF">MPL3356_110267</name>
</gene>
<dbReference type="NCBIfam" id="NF010449">
    <property type="entry name" value="PRK13875.1"/>
    <property type="match status" value="1"/>
</dbReference>
<dbReference type="EMBL" id="CCMZ01000003">
    <property type="protein sequence ID" value="CDX11978.1"/>
    <property type="molecule type" value="Genomic_DNA"/>
</dbReference>